<proteinExistence type="predicted"/>
<reference evidence="1 2" key="1">
    <citation type="journal article" date="2013" name="Genome Announc.">
        <title>Genome Sequence of Sporolactobacillus laevolacticus DSM442, an Efficient Polymer-Grade D-Lactate Producer from Agricultural Waste Cottonseed as a Nitrogen Source.</title>
        <authorList>
            <person name="Wang H."/>
            <person name="Wang L."/>
            <person name="Ju J."/>
            <person name="Yu B."/>
            <person name="Ma Y."/>
        </authorList>
    </citation>
    <scope>NUCLEOTIDE SEQUENCE [LARGE SCALE GENOMIC DNA]</scope>
    <source>
        <strain evidence="1 2">DSM 442</strain>
    </source>
</reference>
<name>V6IXY0_9BACL</name>
<dbReference type="OrthoDB" id="2662240at2"/>
<dbReference type="STRING" id="1395513.P343_08060"/>
<gene>
    <name evidence="1" type="ORF">P343_08060</name>
</gene>
<dbReference type="Proteomes" id="UP000018296">
    <property type="component" value="Unassembled WGS sequence"/>
</dbReference>
<accession>V6IXY0</accession>
<dbReference type="PATRIC" id="fig|1395513.3.peg.1634"/>
<dbReference type="RefSeq" id="WP_023509880.1">
    <property type="nucleotide sequence ID" value="NZ_AWTC01000006.1"/>
</dbReference>
<protein>
    <submittedName>
        <fullName evidence="1">Uncharacterized protein</fullName>
    </submittedName>
</protein>
<dbReference type="AlphaFoldDB" id="V6IXY0"/>
<evidence type="ECO:0000313" key="2">
    <source>
        <dbReference type="Proteomes" id="UP000018296"/>
    </source>
</evidence>
<dbReference type="eggNOG" id="ENOG50334X5">
    <property type="taxonomic scope" value="Bacteria"/>
</dbReference>
<keyword evidence="2" id="KW-1185">Reference proteome</keyword>
<evidence type="ECO:0000313" key="1">
    <source>
        <dbReference type="EMBL" id="EST12227.1"/>
    </source>
</evidence>
<organism evidence="1 2">
    <name type="scientific">Sporolactobacillus laevolacticus DSM 442</name>
    <dbReference type="NCBI Taxonomy" id="1395513"/>
    <lineage>
        <taxon>Bacteria</taxon>
        <taxon>Bacillati</taxon>
        <taxon>Bacillota</taxon>
        <taxon>Bacilli</taxon>
        <taxon>Bacillales</taxon>
        <taxon>Sporolactobacillaceae</taxon>
        <taxon>Sporolactobacillus</taxon>
    </lineage>
</organism>
<dbReference type="EMBL" id="AWTC01000006">
    <property type="protein sequence ID" value="EST12227.1"/>
    <property type="molecule type" value="Genomic_DNA"/>
</dbReference>
<comment type="caution">
    <text evidence="1">The sequence shown here is derived from an EMBL/GenBank/DDBJ whole genome shotgun (WGS) entry which is preliminary data.</text>
</comment>
<sequence>MKFKLKVYRAILHTTGKTSKQILKDFDGPKPSNEVVQNIIKAYDIIDGLEVAVTDTFVDNGYSLVEYYKKDNEKFKEFIYLLEQDPFVGTYVDDREQFDKDWNSGEYEPPAALHFDNDDVEIIEELNFTHSCHHG</sequence>